<evidence type="ECO:0000313" key="17">
    <source>
        <dbReference type="Proteomes" id="UP000040576"/>
    </source>
</evidence>
<evidence type="ECO:0000256" key="6">
    <source>
        <dbReference type="ARBA" id="ARBA00022781"/>
    </source>
</evidence>
<evidence type="ECO:0000256" key="1">
    <source>
        <dbReference type="ARBA" id="ARBA00005513"/>
    </source>
</evidence>
<dbReference type="InterPro" id="IPR050059">
    <property type="entry name" value="ATP_synthase_B_chain"/>
</dbReference>
<dbReference type="InterPro" id="IPR028987">
    <property type="entry name" value="ATP_synth_B-like_membr_sf"/>
</dbReference>
<evidence type="ECO:0000256" key="4">
    <source>
        <dbReference type="ARBA" id="ARBA00022547"/>
    </source>
</evidence>
<dbReference type="PANTHER" id="PTHR33445">
    <property type="entry name" value="ATP SYNTHASE SUBUNIT B', CHLOROPLASTIC"/>
    <property type="match status" value="1"/>
</dbReference>
<evidence type="ECO:0000256" key="14">
    <source>
        <dbReference type="RuleBase" id="RU003848"/>
    </source>
</evidence>
<evidence type="ECO:0000256" key="2">
    <source>
        <dbReference type="ARBA" id="ARBA00022448"/>
    </source>
</evidence>
<dbReference type="GO" id="GO:0005886">
    <property type="term" value="C:plasma membrane"/>
    <property type="evidence" value="ECO:0007669"/>
    <property type="project" value="UniProtKB-SubCell"/>
</dbReference>
<evidence type="ECO:0000313" key="16">
    <source>
        <dbReference type="EMBL" id="CEE03095.1"/>
    </source>
</evidence>
<feature type="coiled-coil region" evidence="15">
    <location>
        <begin position="46"/>
        <end position="135"/>
    </location>
</feature>
<protein>
    <recommendedName>
        <fullName evidence="13">ATP synthase subunit b</fullName>
    </recommendedName>
    <alternativeName>
        <fullName evidence="13">ATP synthase F(0) sector subunit b</fullName>
    </alternativeName>
    <alternativeName>
        <fullName evidence="13">ATPase subunit I</fullName>
    </alternativeName>
    <alternativeName>
        <fullName evidence="13">F-type ATPase subunit b</fullName>
        <shortName evidence="13">F-ATPase subunit b</shortName>
    </alternativeName>
</protein>
<dbReference type="GO" id="GO:0046933">
    <property type="term" value="F:proton-transporting ATP synthase activity, rotational mechanism"/>
    <property type="evidence" value="ECO:0007669"/>
    <property type="project" value="UniProtKB-UniRule"/>
</dbReference>
<keyword evidence="17" id="KW-1185">Reference proteome</keyword>
<keyword evidence="4 13" id="KW-0138">CF(0)</keyword>
<dbReference type="Proteomes" id="UP000040576">
    <property type="component" value="Unassembled WGS sequence"/>
</dbReference>
<dbReference type="RefSeq" id="WP_034773188.1">
    <property type="nucleotide sequence ID" value="NZ_CCRF01000101.1"/>
</dbReference>
<dbReference type="EMBL" id="CCRF01000101">
    <property type="protein sequence ID" value="CEE03095.1"/>
    <property type="molecule type" value="Genomic_DNA"/>
</dbReference>
<keyword evidence="5 13" id="KW-0812">Transmembrane</keyword>
<organism evidence="16 17">
    <name type="scientific">Caldibacillus thermoamylovorans</name>
    <dbReference type="NCBI Taxonomy" id="35841"/>
    <lineage>
        <taxon>Bacteria</taxon>
        <taxon>Bacillati</taxon>
        <taxon>Bacillota</taxon>
        <taxon>Bacilli</taxon>
        <taxon>Bacillales</taxon>
        <taxon>Bacillaceae</taxon>
        <taxon>Caldibacillus</taxon>
    </lineage>
</organism>
<evidence type="ECO:0000256" key="11">
    <source>
        <dbReference type="ARBA" id="ARBA00025198"/>
    </source>
</evidence>
<evidence type="ECO:0000256" key="3">
    <source>
        <dbReference type="ARBA" id="ARBA00022475"/>
    </source>
</evidence>
<keyword evidence="9 13" id="KW-0472">Membrane</keyword>
<sequence>MLTDGFVLGAASGGFTVLDSLYQLLAFLVLMWLLKKFAWAPLMKVMKDREEHIASEINQAEDAKKEAKELLQQQQEMLKNARQESHTFIENAKKQAEVQKEEIIRAAREEAERHKEAARLEIQQEKENAVAALKEQVASLSVLIASKVIEKELSEKDHAELIQESIKKAGEE</sequence>
<evidence type="ECO:0000256" key="12">
    <source>
        <dbReference type="ARBA" id="ARBA00037847"/>
    </source>
</evidence>
<keyword evidence="15" id="KW-0175">Coiled coil</keyword>
<keyword evidence="7 13" id="KW-1133">Transmembrane helix</keyword>
<reference evidence="16 17" key="1">
    <citation type="submission" date="2014-07" db="EMBL/GenBank/DDBJ databases">
        <authorList>
            <person name="Wibberg Daniel"/>
        </authorList>
    </citation>
    <scope>NUCLEOTIDE SEQUENCE [LARGE SCALE GENOMIC DNA]</scope>
</reference>
<evidence type="ECO:0000256" key="10">
    <source>
        <dbReference type="ARBA" id="ARBA00023310"/>
    </source>
</evidence>
<comment type="similarity">
    <text evidence="1 13 14">Belongs to the ATPase B chain family.</text>
</comment>
<dbReference type="InterPro" id="IPR005864">
    <property type="entry name" value="ATP_synth_F0_bsu_bac"/>
</dbReference>
<keyword evidence="6 13" id="KW-0375">Hydrogen ion transport</keyword>
<dbReference type="PANTHER" id="PTHR33445:SF1">
    <property type="entry name" value="ATP SYNTHASE SUBUNIT B"/>
    <property type="match status" value="1"/>
</dbReference>
<dbReference type="Pfam" id="PF00430">
    <property type="entry name" value="ATP-synt_B"/>
    <property type="match status" value="1"/>
</dbReference>
<comment type="subunit">
    <text evidence="13">F-type ATPases have 2 components, F(1) - the catalytic core - and F(0) - the membrane proton channel. F(1) has five subunits: alpha(3), beta(3), gamma(1), delta(1), epsilon(1). F(0) has three main subunits: a(1), b(2) and c(10-14). The alpha and beta chains form an alternating ring which encloses part of the gamma chain. F(1) is attached to F(0) by a central stalk formed by the gamma and epsilon chains, while a peripheral stalk is formed by the delta and b chains.</text>
</comment>
<evidence type="ECO:0000256" key="5">
    <source>
        <dbReference type="ARBA" id="ARBA00022692"/>
    </source>
</evidence>
<dbReference type="GO" id="GO:0045259">
    <property type="term" value="C:proton-transporting ATP synthase complex"/>
    <property type="evidence" value="ECO:0007669"/>
    <property type="project" value="UniProtKB-KW"/>
</dbReference>
<evidence type="ECO:0000256" key="7">
    <source>
        <dbReference type="ARBA" id="ARBA00022989"/>
    </source>
</evidence>
<dbReference type="GO" id="GO:0046961">
    <property type="term" value="F:proton-transporting ATPase activity, rotational mechanism"/>
    <property type="evidence" value="ECO:0007669"/>
    <property type="project" value="TreeGrafter"/>
</dbReference>
<dbReference type="InterPro" id="IPR002146">
    <property type="entry name" value="ATP_synth_b/b'su_bac/chlpt"/>
</dbReference>
<dbReference type="CDD" id="cd06503">
    <property type="entry name" value="ATP-synt_Fo_b"/>
    <property type="match status" value="1"/>
</dbReference>
<keyword evidence="10 13" id="KW-0066">ATP synthesis</keyword>
<comment type="function">
    <text evidence="13">Component of the F(0) channel, it forms part of the peripheral stalk, linking F(1) to F(0).</text>
</comment>
<dbReference type="HAMAP" id="MF_01398">
    <property type="entry name" value="ATP_synth_b_bprime"/>
    <property type="match status" value="1"/>
</dbReference>
<feature type="transmembrane region" description="Helical" evidence="13">
    <location>
        <begin position="6"/>
        <end position="34"/>
    </location>
</feature>
<dbReference type="AlphaFoldDB" id="A0A090J5A0"/>
<dbReference type="GO" id="GO:0012505">
    <property type="term" value="C:endomembrane system"/>
    <property type="evidence" value="ECO:0007669"/>
    <property type="project" value="UniProtKB-SubCell"/>
</dbReference>
<evidence type="ECO:0000256" key="8">
    <source>
        <dbReference type="ARBA" id="ARBA00023065"/>
    </source>
</evidence>
<comment type="subcellular location">
    <subcellularLocation>
        <location evidence="13">Cell membrane</location>
        <topology evidence="13">Single-pass membrane protein</topology>
    </subcellularLocation>
    <subcellularLocation>
        <location evidence="12">Endomembrane system</location>
        <topology evidence="12">Single-pass membrane protein</topology>
    </subcellularLocation>
</comment>
<evidence type="ECO:0000256" key="13">
    <source>
        <dbReference type="HAMAP-Rule" id="MF_01398"/>
    </source>
</evidence>
<evidence type="ECO:0000256" key="9">
    <source>
        <dbReference type="ARBA" id="ARBA00023136"/>
    </source>
</evidence>
<comment type="function">
    <text evidence="11 13">F(1)F(0) ATP synthase produces ATP from ADP in the presence of a proton or sodium gradient. F-type ATPases consist of two structural domains, F(1) containing the extramembraneous catalytic core and F(0) containing the membrane proton channel, linked together by a central stalk and a peripheral stalk. During catalysis, ATP synthesis in the catalytic domain of F(1) is coupled via a rotary mechanism of the central stalk subunits to proton translocation.</text>
</comment>
<name>A0A090J5A0_9BACI</name>
<dbReference type="NCBIfam" id="TIGR01144">
    <property type="entry name" value="ATP_synt_b"/>
    <property type="match status" value="1"/>
</dbReference>
<proteinExistence type="inferred from homology"/>
<dbReference type="SUPFAM" id="SSF81573">
    <property type="entry name" value="F1F0 ATP synthase subunit B, membrane domain"/>
    <property type="match status" value="1"/>
</dbReference>
<dbReference type="Gene3D" id="6.10.250.1580">
    <property type="match status" value="1"/>
</dbReference>
<keyword evidence="2 13" id="KW-0813">Transport</keyword>
<keyword evidence="3 13" id="KW-1003">Cell membrane</keyword>
<evidence type="ECO:0000256" key="15">
    <source>
        <dbReference type="SAM" id="Coils"/>
    </source>
</evidence>
<keyword evidence="8 13" id="KW-0406">Ion transport</keyword>
<accession>A0A090J5A0</accession>
<gene>
    <name evidence="13" type="primary">atpF</name>
    <name evidence="16" type="ORF">BT1A1_3313</name>
</gene>